<dbReference type="EMBL" id="LWAE01000001">
    <property type="protein sequence ID" value="KZL94020.1"/>
    <property type="molecule type" value="Genomic_DNA"/>
</dbReference>
<dbReference type="STRING" id="1121326.CLMAG_10730"/>
<dbReference type="PATRIC" id="fig|1121326.3.peg.1033"/>
<keyword evidence="1" id="KW-0472">Membrane</keyword>
<evidence type="ECO:0000256" key="1">
    <source>
        <dbReference type="SAM" id="Phobius"/>
    </source>
</evidence>
<keyword evidence="1" id="KW-1133">Transmembrane helix</keyword>
<reference evidence="2 3" key="1">
    <citation type="submission" date="2016-04" db="EMBL/GenBank/DDBJ databases">
        <title>Genome sequence of Clostridium magnum DSM 2767.</title>
        <authorList>
            <person name="Poehlein A."/>
            <person name="Uhlig R."/>
            <person name="Fischer R."/>
            <person name="Bahl H."/>
            <person name="Daniel R."/>
        </authorList>
    </citation>
    <scope>NUCLEOTIDE SEQUENCE [LARGE SCALE GENOMIC DNA]</scope>
    <source>
        <strain evidence="2 3">DSM 2767</strain>
    </source>
</reference>
<feature type="transmembrane region" description="Helical" evidence="1">
    <location>
        <begin position="6"/>
        <end position="25"/>
    </location>
</feature>
<evidence type="ECO:0000313" key="3">
    <source>
        <dbReference type="Proteomes" id="UP000076603"/>
    </source>
</evidence>
<name>A0A162UKG7_9CLOT</name>
<dbReference type="AlphaFoldDB" id="A0A162UKG7"/>
<gene>
    <name evidence="2" type="ORF">CLMAG_10730</name>
</gene>
<keyword evidence="3" id="KW-1185">Reference proteome</keyword>
<comment type="caution">
    <text evidence="2">The sequence shown here is derived from an EMBL/GenBank/DDBJ whole genome shotgun (WGS) entry which is preliminary data.</text>
</comment>
<dbReference type="Proteomes" id="UP000076603">
    <property type="component" value="Unassembled WGS sequence"/>
</dbReference>
<sequence length="137" mass="16035">MEYIILQYVSIVLLVVGLGYLLYLLKEKECKFKEDYFGITYSILRTLTDTEITSENVKKILRIVSKIVIDVEDNYKDENNKVKEDKALQLAREALKELKFKRNIDDDSIRYMIRLAAALLPATNKSKLRVVRTIKEE</sequence>
<dbReference type="OrthoDB" id="1913955at2"/>
<accession>A0A162UKG7</accession>
<evidence type="ECO:0000313" key="2">
    <source>
        <dbReference type="EMBL" id="KZL94020.1"/>
    </source>
</evidence>
<organism evidence="2 3">
    <name type="scientific">Clostridium magnum DSM 2767</name>
    <dbReference type="NCBI Taxonomy" id="1121326"/>
    <lineage>
        <taxon>Bacteria</taxon>
        <taxon>Bacillati</taxon>
        <taxon>Bacillota</taxon>
        <taxon>Clostridia</taxon>
        <taxon>Eubacteriales</taxon>
        <taxon>Clostridiaceae</taxon>
        <taxon>Clostridium</taxon>
    </lineage>
</organism>
<keyword evidence="1" id="KW-0812">Transmembrane</keyword>
<protein>
    <submittedName>
        <fullName evidence="2">Uncharacterized protein</fullName>
    </submittedName>
</protein>
<proteinExistence type="predicted"/>
<dbReference type="RefSeq" id="WP_066618875.1">
    <property type="nucleotide sequence ID" value="NZ_FQXL01000010.1"/>
</dbReference>